<dbReference type="InterPro" id="IPR036420">
    <property type="entry name" value="BRCT_dom_sf"/>
</dbReference>
<dbReference type="InterPro" id="IPR001357">
    <property type="entry name" value="BRCT_dom"/>
</dbReference>
<evidence type="ECO:0000256" key="1">
    <source>
        <dbReference type="SAM" id="MobiDB-lite"/>
    </source>
</evidence>
<feature type="compositionally biased region" description="Low complexity" evidence="1">
    <location>
        <begin position="595"/>
        <end position="605"/>
    </location>
</feature>
<feature type="compositionally biased region" description="Low complexity" evidence="1">
    <location>
        <begin position="533"/>
        <end position="564"/>
    </location>
</feature>
<feature type="region of interest" description="Disordered" evidence="1">
    <location>
        <begin position="397"/>
        <end position="578"/>
    </location>
</feature>
<dbReference type="SUPFAM" id="SSF52113">
    <property type="entry name" value="BRCT domain"/>
    <property type="match status" value="1"/>
</dbReference>
<proteinExistence type="predicted"/>
<gene>
    <name evidence="3" type="ORF">B9479_005092</name>
</gene>
<feature type="compositionally biased region" description="Low complexity" evidence="1">
    <location>
        <begin position="633"/>
        <end position="643"/>
    </location>
</feature>
<feature type="domain" description="BRCT" evidence="2">
    <location>
        <begin position="679"/>
        <end position="774"/>
    </location>
</feature>
<feature type="region of interest" description="Disordered" evidence="1">
    <location>
        <begin position="1"/>
        <end position="41"/>
    </location>
</feature>
<feature type="compositionally biased region" description="Basic and acidic residues" evidence="1">
    <location>
        <begin position="76"/>
        <end position="114"/>
    </location>
</feature>
<feature type="region of interest" description="Disordered" evidence="1">
    <location>
        <begin position="591"/>
        <end position="647"/>
    </location>
</feature>
<evidence type="ECO:0000259" key="2">
    <source>
        <dbReference type="PROSITE" id="PS50172"/>
    </source>
</evidence>
<dbReference type="EMBL" id="NIDF01000065">
    <property type="protein sequence ID" value="TYJ54247.1"/>
    <property type="molecule type" value="Genomic_DNA"/>
</dbReference>
<organism evidence="3 4">
    <name type="scientific">Cryptococcus floricola</name>
    <dbReference type="NCBI Taxonomy" id="2591691"/>
    <lineage>
        <taxon>Eukaryota</taxon>
        <taxon>Fungi</taxon>
        <taxon>Dikarya</taxon>
        <taxon>Basidiomycota</taxon>
        <taxon>Agaricomycotina</taxon>
        <taxon>Tremellomycetes</taxon>
        <taxon>Tremellales</taxon>
        <taxon>Cryptococcaceae</taxon>
        <taxon>Cryptococcus</taxon>
    </lineage>
</organism>
<feature type="region of interest" description="Disordered" evidence="1">
    <location>
        <begin position="67"/>
        <end position="332"/>
    </location>
</feature>
<dbReference type="PROSITE" id="PS50172">
    <property type="entry name" value="BRCT"/>
    <property type="match status" value="1"/>
</dbReference>
<feature type="compositionally biased region" description="Polar residues" evidence="1">
    <location>
        <begin position="424"/>
        <end position="445"/>
    </location>
</feature>
<feature type="compositionally biased region" description="Polar residues" evidence="1">
    <location>
        <begin position="266"/>
        <end position="283"/>
    </location>
</feature>
<dbReference type="Gene3D" id="3.40.50.10190">
    <property type="entry name" value="BRCT domain"/>
    <property type="match status" value="1"/>
</dbReference>
<reference evidence="3 4" key="1">
    <citation type="submission" date="2017-05" db="EMBL/GenBank/DDBJ databases">
        <title>The Genome Sequence of Tsuchiyaea wingfieldii DSM 27421.</title>
        <authorList>
            <person name="Cuomo C."/>
            <person name="Passer A."/>
            <person name="Billmyre B."/>
            <person name="Heitman J."/>
        </authorList>
    </citation>
    <scope>NUCLEOTIDE SEQUENCE [LARGE SCALE GENOMIC DNA]</scope>
    <source>
        <strain evidence="3 4">DSM 27421</strain>
    </source>
</reference>
<dbReference type="AlphaFoldDB" id="A0A5D3ARV0"/>
<accession>A0A5D3ARV0</accession>
<feature type="compositionally biased region" description="Low complexity" evidence="1">
    <location>
        <begin position="504"/>
        <end position="514"/>
    </location>
</feature>
<evidence type="ECO:0000313" key="3">
    <source>
        <dbReference type="EMBL" id="TYJ54247.1"/>
    </source>
</evidence>
<feature type="compositionally biased region" description="Basic and acidic residues" evidence="1">
    <location>
        <begin position="565"/>
        <end position="575"/>
    </location>
</feature>
<comment type="caution">
    <text evidence="3">The sequence shown here is derived from an EMBL/GenBank/DDBJ whole genome shotgun (WGS) entry which is preliminary data.</text>
</comment>
<feature type="compositionally biased region" description="Low complexity" evidence="1">
    <location>
        <begin position="484"/>
        <end position="495"/>
    </location>
</feature>
<feature type="compositionally biased region" description="Polar residues" evidence="1">
    <location>
        <begin position="322"/>
        <end position="331"/>
    </location>
</feature>
<name>A0A5D3ARV0_9TREE</name>
<dbReference type="Proteomes" id="UP000322245">
    <property type="component" value="Unassembled WGS sequence"/>
</dbReference>
<evidence type="ECO:0000313" key="4">
    <source>
        <dbReference type="Proteomes" id="UP000322245"/>
    </source>
</evidence>
<dbReference type="CDD" id="cd17716">
    <property type="entry name" value="BRCT_microcephalin_rpt1"/>
    <property type="match status" value="1"/>
</dbReference>
<keyword evidence="4" id="KW-1185">Reference proteome</keyword>
<feature type="compositionally biased region" description="Low complexity" evidence="1">
    <location>
        <begin position="9"/>
        <end position="21"/>
    </location>
</feature>
<protein>
    <recommendedName>
        <fullName evidence="2">BRCT domain-containing protein</fullName>
    </recommendedName>
</protein>
<sequence length="850" mass="90925">MSPPRRRIQSSTTLQSISIRSHAPPLTPRQLDANTHVPITRSRSRFISAAPSRNENIKPAAAFVPGFSKSLRSRGPIKDKENNSRENLKMGVYEDKKMAGKRKAEEVDEGDRKGKVMRLGEQPIRRMGPPLKAVPSNGNIEVRQTLLAPLSSPRRPQPKVQVSAPPTPAREILRQGLLKSKASQESLAEEDKSASLVIVRPPTPPRKHQPLQSDSRSGDEDSSMEEVSSFVARPPTPPRMRERPASVLLSPRSDGQALYASPNRMDGSTTPLTSPRQLTSHTPLRSPRGPQALISKPMSSRPFSAFHAPPTPPPKASPHMAVSTTPTTRPNVKSPLTARRIAAAARVAKETASLDVEMASPSKKAETFLANTPVPTSSELAEYPVTLEEQEPTVVAEETTPIEMPQELALPVESKRLSELPPARSTSGPAQLSKSVSSRSLQGASAPSRIPIGRAMPPIRETLAPSAGAKKPATNLGIVGPERSAPASGASAMSPRTEVKRKPSYPSSLGSGPLARPTARVVSNPMLPPRDIPQSSQSSLRSITSPSSRSVSNPGPRSRLSLSSSRREGLSDETSKSLAGLSSALEKLKAKKRLTNSSLSESTSEPARGTAPSVTVSAPTRPHIFQDRPSNLSASTSTSATSAVAKPRMSVLPSDISVSAGAGDTSLGDQSIAGMLAEGGARCFKGVVAFVDVRTSDGSDSAQVFANILRGAGAKVLTRPGSTCTHIIYRSGREATLNWYRRQDEEDRPKLVGIKWVMDSKKAGKRVEEDKYLVDLSDETVFDKRRKSMEPKSLAESKGLLSTATKKRTLLSAAAADAKQRSMASYAPKRSSPLKKAFLSLPSSSDADTK</sequence>